<dbReference type="EMBL" id="BDCX01000013">
    <property type="protein sequence ID" value="GAT69483.1"/>
    <property type="molecule type" value="Genomic_DNA"/>
</dbReference>
<evidence type="ECO:0000313" key="3">
    <source>
        <dbReference type="Proteomes" id="UP000077701"/>
    </source>
</evidence>
<evidence type="ECO:0000256" key="1">
    <source>
        <dbReference type="SAM" id="MobiDB-lite"/>
    </source>
</evidence>
<proteinExistence type="predicted"/>
<comment type="caution">
    <text evidence="2">The sequence shown here is derived from an EMBL/GenBank/DDBJ whole genome shotgun (WGS) entry which is preliminary data.</text>
</comment>
<gene>
    <name evidence="2" type="ORF">PS9374_05158</name>
</gene>
<keyword evidence="3" id="KW-1185">Reference proteome</keyword>
<feature type="region of interest" description="Disordered" evidence="1">
    <location>
        <begin position="29"/>
        <end position="92"/>
    </location>
</feature>
<protein>
    <submittedName>
        <fullName evidence="2">Uncharacterized protein</fullName>
    </submittedName>
</protein>
<feature type="compositionally biased region" description="Low complexity" evidence="1">
    <location>
        <begin position="47"/>
        <end position="71"/>
    </location>
</feature>
<reference evidence="2 3" key="1">
    <citation type="journal article" date="2016" name="Genome Announc.">
        <title>Draft Genome Sequence of Planomonospora sphaerica JCM9374, a Rare Actinomycete.</title>
        <authorList>
            <person name="Dohra H."/>
            <person name="Suzuki T."/>
            <person name="Inoue Y."/>
            <person name="Kodani S."/>
        </authorList>
    </citation>
    <scope>NUCLEOTIDE SEQUENCE [LARGE SCALE GENOMIC DNA]</scope>
    <source>
        <strain evidence="2 3">JCM 9374</strain>
    </source>
</reference>
<name>A0A161MD97_9ACTN</name>
<reference evidence="3" key="2">
    <citation type="submission" date="2016-04" db="EMBL/GenBank/DDBJ databases">
        <title>Planomonospora sphaerica JCM9374 whole genome shotgun sequence.</title>
        <authorList>
            <person name="Suzuki T."/>
            <person name="Dohra H."/>
            <person name="Kodani S."/>
        </authorList>
    </citation>
    <scope>NUCLEOTIDE SEQUENCE [LARGE SCALE GENOMIC DNA]</scope>
    <source>
        <strain evidence="3">JCM 9374</strain>
    </source>
</reference>
<organism evidence="2 3">
    <name type="scientific">Planomonospora sphaerica</name>
    <dbReference type="NCBI Taxonomy" id="161355"/>
    <lineage>
        <taxon>Bacteria</taxon>
        <taxon>Bacillati</taxon>
        <taxon>Actinomycetota</taxon>
        <taxon>Actinomycetes</taxon>
        <taxon>Streptosporangiales</taxon>
        <taxon>Streptosporangiaceae</taxon>
        <taxon>Planomonospora</taxon>
    </lineage>
</organism>
<sequence length="92" mass="9559">MKSSAPARQASGWASLTLSLTRAVSGSTAASAVSGAARSRRQTSVPGRLGSRRSTTIRSGRASRAVGRAWAPSATARTRHPACSSGRTSRFW</sequence>
<evidence type="ECO:0000313" key="2">
    <source>
        <dbReference type="EMBL" id="GAT69483.1"/>
    </source>
</evidence>
<dbReference type="Proteomes" id="UP000077701">
    <property type="component" value="Unassembled WGS sequence"/>
</dbReference>
<accession>A0A161MD97</accession>
<dbReference type="AlphaFoldDB" id="A0A161MD97"/>